<dbReference type="SMART" id="SM00116">
    <property type="entry name" value="CBS"/>
    <property type="match status" value="2"/>
</dbReference>
<dbReference type="Pfam" id="PF00291">
    <property type="entry name" value="PALP"/>
    <property type="match status" value="1"/>
</dbReference>
<comment type="cofactor">
    <cofactor evidence="1">
        <name>pyridoxal 5'-phosphate</name>
        <dbReference type="ChEBI" id="CHEBI:597326"/>
    </cofactor>
</comment>
<evidence type="ECO:0000256" key="3">
    <source>
        <dbReference type="PROSITE-ProRule" id="PRU00703"/>
    </source>
</evidence>
<protein>
    <submittedName>
        <fullName evidence="5">Pyridoxal-phosphate dependent enzyme</fullName>
    </submittedName>
</protein>
<dbReference type="EMBL" id="CP096829">
    <property type="protein sequence ID" value="UPZ17671.1"/>
    <property type="molecule type" value="Genomic_DNA"/>
</dbReference>
<dbReference type="Gene3D" id="3.10.580.10">
    <property type="entry name" value="CBS-domain"/>
    <property type="match status" value="1"/>
</dbReference>
<dbReference type="CDD" id="cd01561">
    <property type="entry name" value="CBS_like"/>
    <property type="match status" value="1"/>
</dbReference>
<evidence type="ECO:0000256" key="1">
    <source>
        <dbReference type="ARBA" id="ARBA00001933"/>
    </source>
</evidence>
<dbReference type="PROSITE" id="PS00901">
    <property type="entry name" value="CYS_SYNTHASE"/>
    <property type="match status" value="1"/>
</dbReference>
<keyword evidence="6" id="KW-1185">Reference proteome</keyword>
<name>A0ABY4M0X2_9FLAO</name>
<evidence type="ECO:0000313" key="5">
    <source>
        <dbReference type="EMBL" id="UPZ17671.1"/>
    </source>
</evidence>
<dbReference type="InterPro" id="IPR001216">
    <property type="entry name" value="P-phosphate_BS"/>
</dbReference>
<dbReference type="PANTHER" id="PTHR10314">
    <property type="entry name" value="CYSTATHIONINE BETA-SYNTHASE"/>
    <property type="match status" value="1"/>
</dbReference>
<dbReference type="SUPFAM" id="SSF53686">
    <property type="entry name" value="Tryptophan synthase beta subunit-like PLP-dependent enzymes"/>
    <property type="match status" value="1"/>
</dbReference>
<dbReference type="RefSeq" id="WP_248729626.1">
    <property type="nucleotide sequence ID" value="NZ_CP096829.1"/>
</dbReference>
<dbReference type="PROSITE" id="PS51371">
    <property type="entry name" value="CBS"/>
    <property type="match status" value="1"/>
</dbReference>
<accession>A0ABY4M0X2</accession>
<reference evidence="5 6" key="1">
    <citation type="submission" date="2022-04" db="EMBL/GenBank/DDBJ databases">
        <authorList>
            <person name="Ra J.-S."/>
            <person name="Kim S.-B."/>
        </authorList>
    </citation>
    <scope>NUCLEOTIDE SEQUENCE [LARGE SCALE GENOMIC DNA]</scope>
    <source>
        <strain evidence="5 6">MMS21-Er5</strain>
    </source>
</reference>
<dbReference type="InterPro" id="IPR046342">
    <property type="entry name" value="CBS_dom_sf"/>
</dbReference>
<evidence type="ECO:0000313" key="6">
    <source>
        <dbReference type="Proteomes" id="UP000829998"/>
    </source>
</evidence>
<feature type="domain" description="CBS" evidence="4">
    <location>
        <begin position="340"/>
        <end position="397"/>
    </location>
</feature>
<dbReference type="Pfam" id="PF00571">
    <property type="entry name" value="CBS"/>
    <property type="match status" value="2"/>
</dbReference>
<dbReference type="SUPFAM" id="SSF54631">
    <property type="entry name" value="CBS-domain pair"/>
    <property type="match status" value="1"/>
</dbReference>
<evidence type="ECO:0000256" key="2">
    <source>
        <dbReference type="ARBA" id="ARBA00022898"/>
    </source>
</evidence>
<gene>
    <name evidence="5" type="ORF">M0M44_10015</name>
</gene>
<dbReference type="Proteomes" id="UP000829998">
    <property type="component" value="Chromosome"/>
</dbReference>
<organism evidence="5 6">
    <name type="scientific">Flavobacterium humidisoli</name>
    <dbReference type="NCBI Taxonomy" id="2937442"/>
    <lineage>
        <taxon>Bacteria</taxon>
        <taxon>Pseudomonadati</taxon>
        <taxon>Bacteroidota</taxon>
        <taxon>Flavobacteriia</taxon>
        <taxon>Flavobacteriales</taxon>
        <taxon>Flavobacteriaceae</taxon>
        <taxon>Flavobacterium</taxon>
    </lineage>
</organism>
<keyword evidence="2" id="KW-0663">Pyridoxal phosphate</keyword>
<dbReference type="InterPro" id="IPR050214">
    <property type="entry name" value="Cys_Synth/Cystath_Beta-Synth"/>
</dbReference>
<sequence>MDFSNNILETIGNTPLVKLNKIVAEIDALVLAKVETFNPGNSVKDRMAVKMIEDAEADGRLKPGGTIIEGTSGNTGMGLALVAIVKGYKLICVISDKQSKEKMDILRAVGAKVVVCPTDVEPTDPRSYYSVSKRLAEETPNSWYVNQYDNMSNSLAHYEQTGPEIWKQTDGKITHFVVGVGTGGTISGVGKYLKEQNPNIKIWGIDTYGSVFKKYHETGIFDENEIYSYITEGIGEDILPKNVDFSLIDGFTKVTDKDAAVYTRKIALEEGIFVGNSAGACIKGLLQLKEHFKPDDVVVVLFHDSGSRYVGKMFNDDWMRERGFLEENITKAEDVIKDHIDKELIVVRTEELVSHAIERMRKYKISQIPVVDINGFVGSVDETDLFRSYVADKNVAEKPIKEVMGKPFPIVKLGTPIEEVSKLFSKENDAVLVDLGNGHHHIITKYDIIGSIK</sequence>
<dbReference type="InterPro" id="IPR000644">
    <property type="entry name" value="CBS_dom"/>
</dbReference>
<dbReference type="InterPro" id="IPR036052">
    <property type="entry name" value="TrpB-like_PALP_sf"/>
</dbReference>
<dbReference type="InterPro" id="IPR001926">
    <property type="entry name" value="TrpB-like_PALP"/>
</dbReference>
<evidence type="ECO:0000259" key="4">
    <source>
        <dbReference type="PROSITE" id="PS51371"/>
    </source>
</evidence>
<keyword evidence="3" id="KW-0129">CBS domain</keyword>
<proteinExistence type="predicted"/>
<dbReference type="Gene3D" id="3.40.50.1100">
    <property type="match status" value="2"/>
</dbReference>